<reference evidence="3" key="1">
    <citation type="submission" date="2023-06" db="EMBL/GenBank/DDBJ databases">
        <title>Genome-scale phylogeny and comparative genomics of the fungal order Sordariales.</title>
        <authorList>
            <consortium name="Lawrence Berkeley National Laboratory"/>
            <person name="Hensen N."/>
            <person name="Bonometti L."/>
            <person name="Westerberg I."/>
            <person name="Brannstrom I.O."/>
            <person name="Guillou S."/>
            <person name="Cros-Aarteil S."/>
            <person name="Calhoun S."/>
            <person name="Haridas S."/>
            <person name="Kuo A."/>
            <person name="Mondo S."/>
            <person name="Pangilinan J."/>
            <person name="Riley R."/>
            <person name="Labutti K."/>
            <person name="Andreopoulos B."/>
            <person name="Lipzen A."/>
            <person name="Chen C."/>
            <person name="Yanf M."/>
            <person name="Daum C."/>
            <person name="Ng V."/>
            <person name="Clum A."/>
            <person name="Steindorff A."/>
            <person name="Ohm R."/>
            <person name="Martin F."/>
            <person name="Silar P."/>
            <person name="Natvig D."/>
            <person name="Lalanne C."/>
            <person name="Gautier V."/>
            <person name="Ament-Velasquez S.L."/>
            <person name="Kruys A."/>
            <person name="Hutchinson M.I."/>
            <person name="Powell A.J."/>
            <person name="Barry K."/>
            <person name="Miller A.N."/>
            <person name="Grigoriev I.V."/>
            <person name="Debuchy R."/>
            <person name="Gladieux P."/>
            <person name="Thoren M.H."/>
            <person name="Johannesson H."/>
        </authorList>
    </citation>
    <scope>NUCLEOTIDE SEQUENCE</scope>
    <source>
        <strain evidence="3">CBS 606.72</strain>
    </source>
</reference>
<protein>
    <recommendedName>
        <fullName evidence="2">Protein kinase domain-containing protein</fullName>
    </recommendedName>
</protein>
<feature type="compositionally biased region" description="Acidic residues" evidence="1">
    <location>
        <begin position="45"/>
        <end position="54"/>
    </location>
</feature>
<feature type="region of interest" description="Disordered" evidence="1">
    <location>
        <begin position="30"/>
        <end position="54"/>
    </location>
</feature>
<evidence type="ECO:0000259" key="2">
    <source>
        <dbReference type="PROSITE" id="PS50011"/>
    </source>
</evidence>
<sequence length="259" mass="28315">MATTSKTWRDGDTLRFLSVWVNWNDSDGRGNENLNNARSGSTSDTQDDTEGLSADEDRRAAIILPLLPGLFTSLAANVQGVDITPLGEVLATTTDRAIVDCNKPYFPSVTEYGLGSRLPVLPRSKFTVLKRIALGVDQVSYVDPVSGQETVAVLKLAFRNPTYVGGGIWTDIHVLRRLPPHPNVVAIKALVVEEVSGLGVVGYAMPYLDGYSLAHQPKPRSFKLKWLREVIDAVDFLNLKSGILYSDLVEVNIFVNTAT</sequence>
<comment type="caution">
    <text evidence="3">The sequence shown here is derived from an EMBL/GenBank/DDBJ whole genome shotgun (WGS) entry which is preliminary data.</text>
</comment>
<keyword evidence="4" id="KW-1185">Reference proteome</keyword>
<dbReference type="Proteomes" id="UP001175000">
    <property type="component" value="Unassembled WGS sequence"/>
</dbReference>
<dbReference type="Gene3D" id="1.10.510.10">
    <property type="entry name" value="Transferase(Phosphotransferase) domain 1"/>
    <property type="match status" value="1"/>
</dbReference>
<dbReference type="InterPro" id="IPR011009">
    <property type="entry name" value="Kinase-like_dom_sf"/>
</dbReference>
<dbReference type="InterPro" id="IPR000719">
    <property type="entry name" value="Prot_kinase_dom"/>
</dbReference>
<dbReference type="EMBL" id="JAULSU010000005">
    <property type="protein sequence ID" value="KAK0617152.1"/>
    <property type="molecule type" value="Genomic_DNA"/>
</dbReference>
<accession>A0AA40BXF7</accession>
<gene>
    <name evidence="3" type="ORF">B0T14DRAFT_568686</name>
</gene>
<proteinExistence type="predicted"/>
<dbReference type="GO" id="GO:0004672">
    <property type="term" value="F:protein kinase activity"/>
    <property type="evidence" value="ECO:0007669"/>
    <property type="project" value="InterPro"/>
</dbReference>
<evidence type="ECO:0000313" key="4">
    <source>
        <dbReference type="Proteomes" id="UP001175000"/>
    </source>
</evidence>
<dbReference type="GO" id="GO:0005524">
    <property type="term" value="F:ATP binding"/>
    <property type="evidence" value="ECO:0007669"/>
    <property type="project" value="InterPro"/>
</dbReference>
<evidence type="ECO:0000313" key="3">
    <source>
        <dbReference type="EMBL" id="KAK0617152.1"/>
    </source>
</evidence>
<dbReference type="AlphaFoldDB" id="A0AA40BXF7"/>
<name>A0AA40BXF7_9PEZI</name>
<dbReference type="PROSITE" id="PS50011">
    <property type="entry name" value="PROTEIN_KINASE_DOM"/>
    <property type="match status" value="1"/>
</dbReference>
<evidence type="ECO:0000256" key="1">
    <source>
        <dbReference type="SAM" id="MobiDB-lite"/>
    </source>
</evidence>
<organism evidence="3 4">
    <name type="scientific">Immersiella caudata</name>
    <dbReference type="NCBI Taxonomy" id="314043"/>
    <lineage>
        <taxon>Eukaryota</taxon>
        <taxon>Fungi</taxon>
        <taxon>Dikarya</taxon>
        <taxon>Ascomycota</taxon>
        <taxon>Pezizomycotina</taxon>
        <taxon>Sordariomycetes</taxon>
        <taxon>Sordariomycetidae</taxon>
        <taxon>Sordariales</taxon>
        <taxon>Lasiosphaeriaceae</taxon>
        <taxon>Immersiella</taxon>
    </lineage>
</organism>
<feature type="compositionally biased region" description="Polar residues" evidence="1">
    <location>
        <begin position="32"/>
        <end position="44"/>
    </location>
</feature>
<dbReference type="SUPFAM" id="SSF56112">
    <property type="entry name" value="Protein kinase-like (PK-like)"/>
    <property type="match status" value="1"/>
</dbReference>
<feature type="domain" description="Protein kinase" evidence="2">
    <location>
        <begin position="106"/>
        <end position="259"/>
    </location>
</feature>